<dbReference type="Proteomes" id="UP000019364">
    <property type="component" value="Unassembled WGS sequence"/>
</dbReference>
<protein>
    <recommendedName>
        <fullName evidence="7">Flagellar protein FliT</fullName>
    </recommendedName>
</protein>
<evidence type="ECO:0000256" key="1">
    <source>
        <dbReference type="ARBA" id="ARBA00004514"/>
    </source>
</evidence>
<evidence type="ECO:0000256" key="4">
    <source>
        <dbReference type="ARBA" id="ARBA00023186"/>
    </source>
</evidence>
<keyword evidence="4" id="KW-0143">Chaperone</keyword>
<evidence type="ECO:0000256" key="7">
    <source>
        <dbReference type="ARBA" id="ARBA00093797"/>
    </source>
</evidence>
<dbReference type="STRING" id="1236976.JCM16418_4918"/>
<dbReference type="AlphaFoldDB" id="W7Z8F6"/>
<dbReference type="eggNOG" id="ENOG50345CI">
    <property type="taxonomic scope" value="Bacteria"/>
</dbReference>
<comment type="function">
    <text evidence="5">May act as an export chaperone for the filament capping protein FliD.</text>
</comment>
<dbReference type="EMBL" id="BAVZ01000032">
    <property type="protein sequence ID" value="GAF10699.1"/>
    <property type="molecule type" value="Genomic_DNA"/>
</dbReference>
<dbReference type="InterPro" id="IPR008622">
    <property type="entry name" value="FliT"/>
</dbReference>
<comment type="caution">
    <text evidence="8">The sequence shown here is derived from an EMBL/GenBank/DDBJ whole genome shotgun (WGS) entry which is preliminary data.</text>
</comment>
<keyword evidence="2" id="KW-0963">Cytoplasm</keyword>
<evidence type="ECO:0000256" key="6">
    <source>
        <dbReference type="ARBA" id="ARBA00093785"/>
    </source>
</evidence>
<sequence>MDNVIDQLEEITQSIMVSLSHSSFEDLENFVEERQRIIDHINHLKLEKPITSEQFIRLQEILKCDPLILDKMLELKNEASNWLQQRGQAKVRSHAYEMVYTPDSILMDKKN</sequence>
<evidence type="ECO:0000256" key="2">
    <source>
        <dbReference type="ARBA" id="ARBA00022490"/>
    </source>
</evidence>
<keyword evidence="9" id="KW-1185">Reference proteome</keyword>
<comment type="similarity">
    <text evidence="6">Belongs to the bacillales FliT family.</text>
</comment>
<evidence type="ECO:0000313" key="9">
    <source>
        <dbReference type="Proteomes" id="UP000019364"/>
    </source>
</evidence>
<dbReference type="OrthoDB" id="2665869at2"/>
<evidence type="ECO:0000313" key="8">
    <source>
        <dbReference type="EMBL" id="GAF10699.1"/>
    </source>
</evidence>
<name>W7Z8F6_9BACL</name>
<evidence type="ECO:0000256" key="3">
    <source>
        <dbReference type="ARBA" id="ARBA00022795"/>
    </source>
</evidence>
<reference evidence="8 9" key="1">
    <citation type="journal article" date="2014" name="Genome Announc.">
        <title>Draft Genome Sequence of Paenibacillus pini JCM 16418T, Isolated from the Rhizosphere of Pine Tree.</title>
        <authorList>
            <person name="Yuki M."/>
            <person name="Oshima K."/>
            <person name="Suda W."/>
            <person name="Oshida Y."/>
            <person name="Kitamura K."/>
            <person name="Iida Y."/>
            <person name="Hattori M."/>
            <person name="Ohkuma M."/>
        </authorList>
    </citation>
    <scope>NUCLEOTIDE SEQUENCE [LARGE SCALE GENOMIC DNA]</scope>
    <source>
        <strain evidence="8 9">JCM 16418</strain>
    </source>
</reference>
<dbReference type="RefSeq" id="WP_036653357.1">
    <property type="nucleotide sequence ID" value="NZ_BAVZ01000032.1"/>
</dbReference>
<accession>W7Z8F6</accession>
<gene>
    <name evidence="8" type="ORF">JCM16418_4918</name>
</gene>
<proteinExistence type="inferred from homology"/>
<comment type="subcellular location">
    <subcellularLocation>
        <location evidence="1">Cytoplasm</location>
        <location evidence="1">Cytosol</location>
    </subcellularLocation>
</comment>
<keyword evidence="3" id="KW-1005">Bacterial flagellum biogenesis</keyword>
<dbReference type="Pfam" id="PF05400">
    <property type="entry name" value="FliT"/>
    <property type="match status" value="1"/>
</dbReference>
<evidence type="ECO:0000256" key="5">
    <source>
        <dbReference type="ARBA" id="ARBA00093765"/>
    </source>
</evidence>
<organism evidence="8 9">
    <name type="scientific">Paenibacillus pini JCM 16418</name>
    <dbReference type="NCBI Taxonomy" id="1236976"/>
    <lineage>
        <taxon>Bacteria</taxon>
        <taxon>Bacillati</taxon>
        <taxon>Bacillota</taxon>
        <taxon>Bacilli</taxon>
        <taxon>Bacillales</taxon>
        <taxon>Paenibacillaceae</taxon>
        <taxon>Paenibacillus</taxon>
    </lineage>
</organism>